<proteinExistence type="predicted"/>
<dbReference type="GO" id="GO:0005737">
    <property type="term" value="C:cytoplasm"/>
    <property type="evidence" value="ECO:0007669"/>
    <property type="project" value="TreeGrafter"/>
</dbReference>
<dbReference type="PANTHER" id="PTHR48100">
    <property type="entry name" value="BROAD-SPECIFICITY PHOSPHATASE YOR283W-RELATED"/>
    <property type="match status" value="1"/>
</dbReference>
<dbReference type="AlphaFoldDB" id="A0A2S7WA32"/>
<dbReference type="EMBL" id="MSCL01000001">
    <property type="protein sequence ID" value="PQJ74463.1"/>
    <property type="molecule type" value="Genomic_DNA"/>
</dbReference>
<dbReference type="InterPro" id="IPR013078">
    <property type="entry name" value="His_Pase_superF_clade-1"/>
</dbReference>
<protein>
    <submittedName>
        <fullName evidence="1">Phosphoglycerate mutase</fullName>
    </submittedName>
</protein>
<evidence type="ECO:0000313" key="1">
    <source>
        <dbReference type="EMBL" id="PQJ74463.1"/>
    </source>
</evidence>
<dbReference type="InterPro" id="IPR050275">
    <property type="entry name" value="PGM_Phosphatase"/>
</dbReference>
<dbReference type="RefSeq" id="WP_105045611.1">
    <property type="nucleotide sequence ID" value="NZ_CP150662.1"/>
</dbReference>
<dbReference type="OrthoDB" id="3296006at2"/>
<reference evidence="1 2" key="1">
    <citation type="submission" date="2016-12" db="EMBL/GenBank/DDBJ databases">
        <title>Trade-off between light-utilization and light-protection in marine flavobacteria.</title>
        <authorList>
            <person name="Kumagai Y."/>
            <person name="Yoshizawa S."/>
            <person name="Kogure K."/>
            <person name="Iwasaki W."/>
        </authorList>
    </citation>
    <scope>NUCLEOTIDE SEQUENCE [LARGE SCALE GENOMIC DNA]</scope>
    <source>
        <strain evidence="1 2">KCTC 22729</strain>
    </source>
</reference>
<dbReference type="Pfam" id="PF00300">
    <property type="entry name" value="His_Phos_1"/>
    <property type="match status" value="1"/>
</dbReference>
<organism evidence="1 2">
    <name type="scientific">Polaribacter gangjinensis</name>
    <dbReference type="NCBI Taxonomy" id="574710"/>
    <lineage>
        <taxon>Bacteria</taxon>
        <taxon>Pseudomonadati</taxon>
        <taxon>Bacteroidota</taxon>
        <taxon>Flavobacteriia</taxon>
        <taxon>Flavobacteriales</taxon>
        <taxon>Flavobacteriaceae</taxon>
    </lineage>
</organism>
<dbReference type="InterPro" id="IPR029033">
    <property type="entry name" value="His_PPase_superfam"/>
</dbReference>
<dbReference type="Proteomes" id="UP000237608">
    <property type="component" value="Unassembled WGS sequence"/>
</dbReference>
<dbReference type="Gene3D" id="3.40.50.1240">
    <property type="entry name" value="Phosphoglycerate mutase-like"/>
    <property type="match status" value="1"/>
</dbReference>
<comment type="caution">
    <text evidence="1">The sequence shown here is derived from an EMBL/GenBank/DDBJ whole genome shotgun (WGS) entry which is preliminary data.</text>
</comment>
<keyword evidence="2" id="KW-1185">Reference proteome</keyword>
<dbReference type="CDD" id="cd07040">
    <property type="entry name" value="HP"/>
    <property type="match status" value="1"/>
</dbReference>
<evidence type="ECO:0000313" key="2">
    <source>
        <dbReference type="Proteomes" id="UP000237608"/>
    </source>
</evidence>
<gene>
    <name evidence="1" type="ORF">BTO13_03895</name>
</gene>
<sequence>MKKLLILALIFCSFCQQETTTTYYLIRHAEKDRTDATNSNPDLNNFGIARAKKWASYFKNIPLDAVYSTNYKRTQQTAQPTADDKKLSIQSYNPRELYAPDFQKATYGKTVLIVGHSNTTPAFVNAILGEKKYEDMSDDDNGSLYVVTIIGNSKVAKIIKVE</sequence>
<dbReference type="PANTHER" id="PTHR48100:SF1">
    <property type="entry name" value="HISTIDINE PHOSPHATASE FAMILY PROTEIN-RELATED"/>
    <property type="match status" value="1"/>
</dbReference>
<name>A0A2S7WA32_9FLAO</name>
<dbReference type="GO" id="GO:0016791">
    <property type="term" value="F:phosphatase activity"/>
    <property type="evidence" value="ECO:0007669"/>
    <property type="project" value="TreeGrafter"/>
</dbReference>
<accession>A0A2S7WA32</accession>
<dbReference type="SUPFAM" id="SSF53254">
    <property type="entry name" value="Phosphoglycerate mutase-like"/>
    <property type="match status" value="1"/>
</dbReference>